<dbReference type="HOGENOM" id="CLU_020336_31_0_11"/>
<keyword evidence="2" id="KW-0575">Peroxidase</keyword>
<organism evidence="2 3">
    <name type="scientific">Hoyosella subflava (strain DSM 45089 / JCM 17490 / NBRC 109087 / DQS3-9A1)</name>
    <name type="common">Amycolicicoccus subflavus</name>
    <dbReference type="NCBI Taxonomy" id="443218"/>
    <lineage>
        <taxon>Bacteria</taxon>
        <taxon>Bacillati</taxon>
        <taxon>Actinomycetota</taxon>
        <taxon>Actinomycetes</taxon>
        <taxon>Mycobacteriales</taxon>
        <taxon>Hoyosellaceae</taxon>
        <taxon>Hoyosella</taxon>
    </lineage>
</organism>
<dbReference type="SUPFAM" id="SSF53474">
    <property type="entry name" value="alpha/beta-Hydrolases"/>
    <property type="match status" value="1"/>
</dbReference>
<dbReference type="AlphaFoldDB" id="F6EIE9"/>
<evidence type="ECO:0000259" key="1">
    <source>
        <dbReference type="Pfam" id="PF12697"/>
    </source>
</evidence>
<dbReference type="GO" id="GO:0004601">
    <property type="term" value="F:peroxidase activity"/>
    <property type="evidence" value="ECO:0007669"/>
    <property type="project" value="UniProtKB-KW"/>
</dbReference>
<feature type="domain" description="AB hydrolase-1" evidence="1">
    <location>
        <begin position="59"/>
        <end position="295"/>
    </location>
</feature>
<dbReference type="EMBL" id="CP002786">
    <property type="protein sequence ID" value="AEF42441.1"/>
    <property type="molecule type" value="Genomic_DNA"/>
</dbReference>
<dbReference type="PANTHER" id="PTHR43194:SF2">
    <property type="entry name" value="PEROXISOMAL MEMBRANE PROTEIN LPX1"/>
    <property type="match status" value="1"/>
</dbReference>
<gene>
    <name evidence="2" type="primary">bpoB</name>
    <name evidence="2" type="ordered locus">AS9A_4007</name>
</gene>
<evidence type="ECO:0000313" key="3">
    <source>
        <dbReference type="Proteomes" id="UP000009235"/>
    </source>
</evidence>
<dbReference type="KEGG" id="asd:AS9A_4007"/>
<dbReference type="Pfam" id="PF12697">
    <property type="entry name" value="Abhydrolase_6"/>
    <property type="match status" value="1"/>
</dbReference>
<dbReference type="InterPro" id="IPR000073">
    <property type="entry name" value="AB_hydrolase_1"/>
</dbReference>
<protein>
    <submittedName>
        <fullName evidence="2">Peroxidase BpoB</fullName>
    </submittedName>
</protein>
<keyword evidence="3" id="KW-1185">Reference proteome</keyword>
<sequence>MGISNDVALPVVKHWVPAADEENDMNRTETLDPRPVSFTGHGGLRLAGDEWGDKGRPLVLLLHGGGQTRHSWKGTGERLAARNLRVIALDARGHGDSEWATGSALYSLELFAADVVSVIRQLDEPVVIVGASLGGLTGILVADEVGNDLVRKLVLVDIVPRMERKGGLRVRDFMLRHLDGFARLEDAADAIADYMPHRTRPSNLDGLQRNLRQRDNGRWYWHWDPRFVQEPMDDPAEQANDIELKAANLRIPLLLIRGAISDVVSRHSARRFLEAVPSAQYIELDGAAHTAPGDDNDSFTSVVVEFV</sequence>
<dbReference type="InterPro" id="IPR029058">
    <property type="entry name" value="AB_hydrolase_fold"/>
</dbReference>
<keyword evidence="2" id="KW-0560">Oxidoreductase</keyword>
<dbReference type="eggNOG" id="COG2267">
    <property type="taxonomic scope" value="Bacteria"/>
</dbReference>
<dbReference type="STRING" id="443218.AS9A_4007"/>
<dbReference type="Proteomes" id="UP000009235">
    <property type="component" value="Chromosome"/>
</dbReference>
<proteinExistence type="predicted"/>
<dbReference type="InterPro" id="IPR050228">
    <property type="entry name" value="Carboxylesterase_BioH"/>
</dbReference>
<evidence type="ECO:0000313" key="2">
    <source>
        <dbReference type="EMBL" id="AEF42441.1"/>
    </source>
</evidence>
<accession>F6EIE9</accession>
<reference evidence="2 3" key="1">
    <citation type="journal article" date="2011" name="J. Bacteriol.">
        <title>Complete genome sequence of Amycolicicoccus subflavus DQS3-9A1T, an actinomycete isolated from crude oil-polluted soil.</title>
        <authorList>
            <person name="Cai M."/>
            <person name="Chen W.M."/>
            <person name="Nie Y."/>
            <person name="Chi C.Q."/>
            <person name="Wang Y.N."/>
            <person name="Tang Y.Q."/>
            <person name="Li G.Y."/>
            <person name="Wu X.L."/>
        </authorList>
    </citation>
    <scope>NUCLEOTIDE SEQUENCE [LARGE SCALE GENOMIC DNA]</scope>
    <source>
        <strain evidence="3">DSM 45089 / DQS3-9A1</strain>
    </source>
</reference>
<dbReference type="Gene3D" id="3.40.50.1820">
    <property type="entry name" value="alpha/beta hydrolase"/>
    <property type="match status" value="1"/>
</dbReference>
<dbReference type="PANTHER" id="PTHR43194">
    <property type="entry name" value="HYDROLASE ALPHA/BETA FOLD FAMILY"/>
    <property type="match status" value="1"/>
</dbReference>
<name>F6EIE9_HOYSD</name>